<gene>
    <name evidence="6" type="primary">mprF</name>
    <name evidence="7" type="ORF">H6A12_10540</name>
</gene>
<keyword evidence="4 6" id="KW-1133">Transmembrane helix</keyword>
<name>A0A938X6V9_9FIRM</name>
<dbReference type="InterPro" id="IPR022791">
    <property type="entry name" value="L-PG_synthase/AglD"/>
</dbReference>
<feature type="transmembrane region" description="Helical" evidence="6">
    <location>
        <begin position="40"/>
        <end position="65"/>
    </location>
</feature>
<feature type="transmembrane region" description="Helical" evidence="6">
    <location>
        <begin position="123"/>
        <end position="145"/>
    </location>
</feature>
<feature type="transmembrane region" description="Helical" evidence="6">
    <location>
        <begin position="151"/>
        <end position="176"/>
    </location>
</feature>
<evidence type="ECO:0000256" key="1">
    <source>
        <dbReference type="ARBA" id="ARBA00004651"/>
    </source>
</evidence>
<proteinExistence type="inferred from homology"/>
<keyword evidence="2" id="KW-1003">Cell membrane</keyword>
<comment type="function">
    <text evidence="6">Catalyzes the transfer of a lysyl group from L-lysyl-tRNA(Lys) to membrane-bound phosphatidylglycerol (PG), which produces lysylphosphatidylglycerol (LPG), a major component of the bacterial membrane with a positive net charge. LPG synthesis contributes to bacterial virulence as it is involved in the resistance mechanism against cationic antimicrobial peptides (CAMP) produces by the host's immune system (defensins, cathelicidins) and by the competing microorganisms.</text>
</comment>
<keyword evidence="8" id="KW-1185">Reference proteome</keyword>
<comment type="caution">
    <text evidence="7">The sequence shown here is derived from an EMBL/GenBank/DDBJ whole genome shotgun (WGS) entry which is preliminary data.</text>
</comment>
<dbReference type="GO" id="GO:0006629">
    <property type="term" value="P:lipid metabolic process"/>
    <property type="evidence" value="ECO:0007669"/>
    <property type="project" value="UniProtKB-KW"/>
</dbReference>
<comment type="catalytic activity">
    <reaction evidence="6">
        <text>L-lysyl-tRNA(Lys) + a 1,2-diacyl-sn-glycero-3-phospho-(1'-sn-glycerol) = a 1,2-diacyl-sn-glycero-3-phospho-1'-(3'-O-L-lysyl)-sn-glycerol + tRNA(Lys)</text>
        <dbReference type="Rhea" id="RHEA:10668"/>
        <dbReference type="Rhea" id="RHEA-COMP:9696"/>
        <dbReference type="Rhea" id="RHEA-COMP:9697"/>
        <dbReference type="ChEBI" id="CHEBI:64716"/>
        <dbReference type="ChEBI" id="CHEBI:75792"/>
        <dbReference type="ChEBI" id="CHEBI:78442"/>
        <dbReference type="ChEBI" id="CHEBI:78529"/>
        <dbReference type="EC" id="2.3.2.3"/>
    </reaction>
</comment>
<dbReference type="EC" id="2.3.2.3" evidence="6"/>
<dbReference type="PANTHER" id="PTHR37693">
    <property type="entry name" value="PHOSPHATIDYLGLYCEROL LYSYLTRANSFERASE"/>
    <property type="match status" value="1"/>
</dbReference>
<dbReference type="AlphaFoldDB" id="A0A938X6V9"/>
<dbReference type="RefSeq" id="WP_204447678.1">
    <property type="nucleotide sequence ID" value="NZ_JACJKY010000020.1"/>
</dbReference>
<keyword evidence="5 6" id="KW-0472">Membrane</keyword>
<dbReference type="Proteomes" id="UP000774750">
    <property type="component" value="Unassembled WGS sequence"/>
</dbReference>
<evidence type="ECO:0000256" key="4">
    <source>
        <dbReference type="ARBA" id="ARBA00022989"/>
    </source>
</evidence>
<sequence length="346" mass="39242">MELKKRNLIFLGIFLIALVGYVIWSTGWDTIIRTFKIANLGWLFVALLLMILFWLLESSVFHLIVRCFHKKQRFRSSVTTSMIGQLFNCVTPFSSGGQPVQAYHMTKTGIPLGISSSCLLIKFIVYQIVLTIYSIVVLVAKWGYFSSQISGFGYLVFIGFLINTGVMFFLFAICFFKNLTQKIAFGVIRLLTKLKLLKKPDEITNRVAKELAEFHEGFLLLRKHLRMMITTFVLTALQLTVQFSIPYFLCLTFRVNTLSPTLVICALSFVTMISSFVPLPGASGGAEYSFYTFFSSFFKDTSLINLILLLWRLLTFYLPIIVGLCVFVFALRKMKGSKGTPSCSTT</sequence>
<feature type="transmembrane region" description="Helical" evidence="6">
    <location>
        <begin position="314"/>
        <end position="331"/>
    </location>
</feature>
<accession>A0A938X6V9</accession>
<dbReference type="PANTHER" id="PTHR37693:SF1">
    <property type="entry name" value="INTEGRAL MEMBRANE PROTEIN"/>
    <property type="match status" value="1"/>
</dbReference>
<keyword evidence="3 6" id="KW-0812">Transmembrane</keyword>
<evidence type="ECO:0000256" key="5">
    <source>
        <dbReference type="ARBA" id="ARBA00023136"/>
    </source>
</evidence>
<dbReference type="EMBL" id="JACJKY010000020">
    <property type="protein sequence ID" value="MBM6921587.1"/>
    <property type="molecule type" value="Genomic_DNA"/>
</dbReference>
<dbReference type="GO" id="GO:0046677">
    <property type="term" value="P:response to antibiotic"/>
    <property type="evidence" value="ECO:0007669"/>
    <property type="project" value="UniProtKB-KW"/>
</dbReference>
<dbReference type="NCBIfam" id="TIGR00374">
    <property type="entry name" value="flippase-like domain"/>
    <property type="match status" value="1"/>
</dbReference>
<keyword evidence="6" id="KW-0443">Lipid metabolism</keyword>
<reference evidence="7" key="1">
    <citation type="submission" date="2020-08" db="EMBL/GenBank/DDBJ databases">
        <authorList>
            <person name="Cejkova D."/>
            <person name="Kubasova T."/>
            <person name="Jahodarova E."/>
            <person name="Rychlik I."/>
        </authorList>
    </citation>
    <scope>NUCLEOTIDE SEQUENCE</scope>
    <source>
        <strain evidence="7">An559</strain>
    </source>
</reference>
<comment type="subcellular location">
    <subcellularLocation>
        <location evidence="1 6">Cell membrane</location>
        <topology evidence="1 6">Multi-pass membrane protein</topology>
    </subcellularLocation>
</comment>
<evidence type="ECO:0000313" key="7">
    <source>
        <dbReference type="EMBL" id="MBM6921587.1"/>
    </source>
</evidence>
<evidence type="ECO:0000313" key="8">
    <source>
        <dbReference type="Proteomes" id="UP000774750"/>
    </source>
</evidence>
<protein>
    <recommendedName>
        <fullName evidence="6">Phosphatidylglycerol lysyltransferase</fullName>
        <ecNumber evidence="6">2.3.2.3</ecNumber>
    </recommendedName>
    <alternativeName>
        <fullName evidence="6">Lysylphosphatidylglycerol synthase</fullName>
    </alternativeName>
</protein>
<evidence type="ECO:0000256" key="3">
    <source>
        <dbReference type="ARBA" id="ARBA00022692"/>
    </source>
</evidence>
<feature type="transmembrane region" description="Helical" evidence="6">
    <location>
        <begin position="7"/>
        <end position="28"/>
    </location>
</feature>
<keyword evidence="6" id="KW-0046">Antibiotic resistance</keyword>
<comment type="similarity">
    <text evidence="6">Belongs to the LPG synthase family.</text>
</comment>
<evidence type="ECO:0000256" key="6">
    <source>
        <dbReference type="RuleBase" id="RU363042"/>
    </source>
</evidence>
<keyword evidence="6" id="KW-0808">Transferase</keyword>
<feature type="transmembrane region" description="Helical" evidence="6">
    <location>
        <begin position="229"/>
        <end position="249"/>
    </location>
</feature>
<feature type="transmembrane region" description="Helical" evidence="6">
    <location>
        <begin position="261"/>
        <end position="281"/>
    </location>
</feature>
<reference evidence="7" key="2">
    <citation type="journal article" date="2021" name="Sci. Rep.">
        <title>The distribution of antibiotic resistance genes in chicken gut microbiota commensals.</title>
        <authorList>
            <person name="Juricova H."/>
            <person name="Matiasovicova J."/>
            <person name="Kubasova T."/>
            <person name="Cejkova D."/>
            <person name="Rychlik I."/>
        </authorList>
    </citation>
    <scope>NUCLEOTIDE SEQUENCE</scope>
    <source>
        <strain evidence="7">An559</strain>
    </source>
</reference>
<dbReference type="GO" id="GO:0005886">
    <property type="term" value="C:plasma membrane"/>
    <property type="evidence" value="ECO:0007669"/>
    <property type="project" value="UniProtKB-SubCell"/>
</dbReference>
<dbReference type="GO" id="GO:0050071">
    <property type="term" value="F:phosphatidylglycerol lysyltransferase activity"/>
    <property type="evidence" value="ECO:0007669"/>
    <property type="project" value="UniProtKB-EC"/>
</dbReference>
<dbReference type="Pfam" id="PF03706">
    <property type="entry name" value="LPG_synthase_TM"/>
    <property type="match status" value="1"/>
</dbReference>
<organism evidence="7 8">
    <name type="scientific">Merdimmobilis hominis</name>
    <dbReference type="NCBI Taxonomy" id="2897707"/>
    <lineage>
        <taxon>Bacteria</taxon>
        <taxon>Bacillati</taxon>
        <taxon>Bacillota</taxon>
        <taxon>Clostridia</taxon>
        <taxon>Eubacteriales</taxon>
        <taxon>Oscillospiraceae</taxon>
        <taxon>Merdimmobilis</taxon>
    </lineage>
</organism>
<evidence type="ECO:0000256" key="2">
    <source>
        <dbReference type="ARBA" id="ARBA00022475"/>
    </source>
</evidence>